<dbReference type="EMBL" id="BRXY01000115">
    <property type="protein sequence ID" value="GMH67166.1"/>
    <property type="molecule type" value="Genomic_DNA"/>
</dbReference>
<reference evidence="5" key="1">
    <citation type="journal article" date="2023" name="Commun. Biol.">
        <title>Genome analysis of Parmales, the sister group of diatoms, reveals the evolutionary specialization of diatoms from phago-mixotrophs to photoautotrophs.</title>
        <authorList>
            <person name="Ban H."/>
            <person name="Sato S."/>
            <person name="Yoshikawa S."/>
            <person name="Yamada K."/>
            <person name="Nakamura Y."/>
            <person name="Ichinomiya M."/>
            <person name="Sato N."/>
            <person name="Blanc-Mathieu R."/>
            <person name="Endo H."/>
            <person name="Kuwata A."/>
            <person name="Ogata H."/>
        </authorList>
    </citation>
    <scope>NUCLEOTIDE SEQUENCE [LARGE SCALE GENOMIC DNA]</scope>
    <source>
        <strain evidence="5">NIES 3701</strain>
    </source>
</reference>
<feature type="compositionally biased region" description="Pro residues" evidence="1">
    <location>
        <begin position="24"/>
        <end position="36"/>
    </location>
</feature>
<evidence type="ECO:0000313" key="5">
    <source>
        <dbReference type="Proteomes" id="UP001165085"/>
    </source>
</evidence>
<dbReference type="AlphaFoldDB" id="A0A9W7ABA7"/>
<proteinExistence type="predicted"/>
<keyword evidence="5" id="KW-1185">Reference proteome</keyword>
<dbReference type="PROSITE" id="PS50011">
    <property type="entry name" value="PROTEIN_KINASE_DOM"/>
    <property type="match status" value="1"/>
</dbReference>
<dbReference type="GO" id="GO:0004672">
    <property type="term" value="F:protein kinase activity"/>
    <property type="evidence" value="ECO:0007669"/>
    <property type="project" value="InterPro"/>
</dbReference>
<evidence type="ECO:0000313" key="4">
    <source>
        <dbReference type="EMBL" id="GMH67166.1"/>
    </source>
</evidence>
<name>A0A9W7ABA7_9STRA</name>
<feature type="compositionally biased region" description="Low complexity" evidence="1">
    <location>
        <begin position="9"/>
        <end position="23"/>
    </location>
</feature>
<feature type="region of interest" description="Disordered" evidence="1">
    <location>
        <begin position="85"/>
        <end position="118"/>
    </location>
</feature>
<evidence type="ECO:0000256" key="2">
    <source>
        <dbReference type="SAM" id="Phobius"/>
    </source>
</evidence>
<dbReference type="Gene3D" id="1.10.510.10">
    <property type="entry name" value="Transferase(Phosphotransferase) domain 1"/>
    <property type="match status" value="1"/>
</dbReference>
<evidence type="ECO:0000259" key="3">
    <source>
        <dbReference type="PROSITE" id="PS50011"/>
    </source>
</evidence>
<feature type="compositionally biased region" description="Basic residues" evidence="1">
    <location>
        <begin position="85"/>
        <end position="94"/>
    </location>
</feature>
<protein>
    <recommendedName>
        <fullName evidence="3">Protein kinase domain-containing protein</fullName>
    </recommendedName>
</protein>
<gene>
    <name evidence="4" type="ORF">TrST_g14104</name>
</gene>
<sequence>MKNRETLSPRRSLSAAPPQASSLPPQPPPAPPPPPLPPSSAIAPLIIVFSTILVVFAFQAVYIHSELATAFGDLKDQRLNSFQLSKRHKNRLRSHNTTITPPLHPPPPTPPPTPSCSVSQEDIDYLPKYWHNLVFSIEEGMADHNANNTNVTANEIYDSLLLLPNSDADPPVNEPNLCEHLATMLLELFPDYLHPSLPSSKFRVLKLLGYGSYGMVFLVTNSISGEPEVIKIAEIDSKKHKARFIQEFELQQKAAALGLAPQAHELMIGTHNDFHNDIFGLRMVPIEGTIQMYVYEHSEEEFQYVLMHIVELFQKLKDNDLAHGDAHFKNIAYRNNFTSFIWIDFGEARNIVGGNVIQDVNQLLRCQILGLFEDIMGCFDTLNKCPFYATEKHHGWGAGWEPLDWRFGLNRFQLIYETMREQFYDSPTLGPLSSQDTFDEIRVIMEDTQAKLAAVQLCSDRTNVNVNVNVNVDPCGDPNKCTLTENNTCIPTYDQLAVEQEAQAAIVYHLYTLMDGIWAASYKIHHNHDGFSNLKG</sequence>
<dbReference type="SUPFAM" id="SSF56112">
    <property type="entry name" value="Protein kinase-like (PK-like)"/>
    <property type="match status" value="1"/>
</dbReference>
<dbReference type="Gene3D" id="3.30.200.20">
    <property type="entry name" value="Phosphorylase Kinase, domain 1"/>
    <property type="match status" value="1"/>
</dbReference>
<dbReference type="GO" id="GO:0005524">
    <property type="term" value="F:ATP binding"/>
    <property type="evidence" value="ECO:0007669"/>
    <property type="project" value="InterPro"/>
</dbReference>
<feature type="transmembrane region" description="Helical" evidence="2">
    <location>
        <begin position="41"/>
        <end position="63"/>
    </location>
</feature>
<organism evidence="4 5">
    <name type="scientific">Triparma strigata</name>
    <dbReference type="NCBI Taxonomy" id="1606541"/>
    <lineage>
        <taxon>Eukaryota</taxon>
        <taxon>Sar</taxon>
        <taxon>Stramenopiles</taxon>
        <taxon>Ochrophyta</taxon>
        <taxon>Bolidophyceae</taxon>
        <taxon>Parmales</taxon>
        <taxon>Triparmaceae</taxon>
        <taxon>Triparma</taxon>
    </lineage>
</organism>
<feature type="region of interest" description="Disordered" evidence="1">
    <location>
        <begin position="1"/>
        <end position="36"/>
    </location>
</feature>
<keyword evidence="2" id="KW-0472">Membrane</keyword>
<dbReference type="Proteomes" id="UP001165085">
    <property type="component" value="Unassembled WGS sequence"/>
</dbReference>
<keyword evidence="2" id="KW-1133">Transmembrane helix</keyword>
<keyword evidence="2" id="KW-0812">Transmembrane</keyword>
<feature type="domain" description="Protein kinase" evidence="3">
    <location>
        <begin position="202"/>
        <end position="493"/>
    </location>
</feature>
<evidence type="ECO:0000256" key="1">
    <source>
        <dbReference type="SAM" id="MobiDB-lite"/>
    </source>
</evidence>
<feature type="compositionally biased region" description="Pro residues" evidence="1">
    <location>
        <begin position="102"/>
        <end position="114"/>
    </location>
</feature>
<accession>A0A9W7ABA7</accession>
<dbReference type="OrthoDB" id="1405469at2759"/>
<dbReference type="InterPro" id="IPR011009">
    <property type="entry name" value="Kinase-like_dom_sf"/>
</dbReference>
<comment type="caution">
    <text evidence="4">The sequence shown here is derived from an EMBL/GenBank/DDBJ whole genome shotgun (WGS) entry which is preliminary data.</text>
</comment>
<dbReference type="InterPro" id="IPR000719">
    <property type="entry name" value="Prot_kinase_dom"/>
</dbReference>